<evidence type="ECO:0000256" key="2">
    <source>
        <dbReference type="ARBA" id="ARBA00022679"/>
    </source>
</evidence>
<dbReference type="InterPro" id="IPR029052">
    <property type="entry name" value="Metallo-depent_PP-like"/>
</dbReference>
<sequence>MAPIAFQLMSDLHLETHPTYDFDIKLTAPYLALLGDIGHRYWVVFFLLGNHEPTYQTWQIAKDRVRAFEQRMSRLRSTSTIGKFEREVGERMVDFKGIREWTVEDHNEAHRSDVEWLNSQVAAITATEPKREIVIFTHHCPTKDARALDPRFLDSPVSTGFVCDMRGEVCWQREAVVCWGFGHTHYSCDFVDEHGTRVVANQKGYYTSQESKYAIKKIFMRDNPAVFFPARSRGGFMRAREIMPNSLLQTPRVCLWDTDSKIRVDWAVATMPVYCITGTNRGLGLEFVRQLAADADTTIIAGTRSLDGDLSDLRAISGPAKIHILACDTSDPESVRRFASEAKSILGAANLQVDFLLNNAGIRVNVIGPAKTVEFLNAESLLSANVRIVNFTSGLASMSESLGAEGNTFRQCCTYSISKAGLNMLAVHQSGDLRKKAGLTGAVVIVVDPGWVRTRMGGPNAVLEPHQSIAGVLNVVHGLTDKDNGSFYLQLEDQSSGWAELWDTNQSELWDRGRPSPALIELVETRPDLLPRVTGKARPRALIPGCGKGYDVVMLALHGFDVVGLEVSRVAVKTAQAYAAGEMAEPRTHNYGNRDDPAGWEAALLDGAEGFDLIYDYTFLCAIRPEMREGWARRMRQLLAPNGVLVCVEFPLHKDLKHPGPPWPLQGAYWNLLAEGGNGIVHVLRDEKAGRGNGAFTRVERFKPRESYLEGQGQDMVSVWSLKKGA</sequence>
<dbReference type="GO" id="GO:0016616">
    <property type="term" value="F:oxidoreductase activity, acting on the CH-OH group of donors, NAD or NADP as acceptor"/>
    <property type="evidence" value="ECO:0007669"/>
    <property type="project" value="TreeGrafter"/>
</dbReference>
<dbReference type="PANTHER" id="PTHR45458:SF1">
    <property type="entry name" value="SHORT CHAIN DEHYDROGENASE"/>
    <property type="match status" value="1"/>
</dbReference>
<dbReference type="SUPFAM" id="SSF56300">
    <property type="entry name" value="Metallo-dependent phosphatases"/>
    <property type="match status" value="1"/>
</dbReference>
<keyword evidence="2" id="KW-0808">Transferase</keyword>
<dbReference type="OrthoDB" id="276151at2759"/>
<evidence type="ECO:0000313" key="6">
    <source>
        <dbReference type="Proteomes" id="UP000838763"/>
    </source>
</evidence>
<dbReference type="AlphaFoldDB" id="A0A9P1GVY3"/>
<evidence type="ECO:0000313" key="5">
    <source>
        <dbReference type="EMBL" id="CAI4211671.1"/>
    </source>
</evidence>
<dbReference type="Proteomes" id="UP000838763">
    <property type="component" value="Unassembled WGS sequence"/>
</dbReference>
<reference evidence="5" key="1">
    <citation type="submission" date="2022-11" db="EMBL/GenBank/DDBJ databases">
        <authorList>
            <person name="Scott C."/>
            <person name="Bruce N."/>
        </authorList>
    </citation>
    <scope>NUCLEOTIDE SEQUENCE</scope>
</reference>
<dbReference type="Gene3D" id="3.40.50.150">
    <property type="entry name" value="Vaccinia Virus protein VP39"/>
    <property type="match status" value="1"/>
</dbReference>
<proteinExistence type="predicted"/>
<keyword evidence="4" id="KW-0521">NADP</keyword>
<dbReference type="PANTHER" id="PTHR45458">
    <property type="entry name" value="SHORT-CHAIN DEHYDROGENASE/REDUCTASE SDR"/>
    <property type="match status" value="1"/>
</dbReference>
<dbReference type="InterPro" id="IPR002347">
    <property type="entry name" value="SDR_fam"/>
</dbReference>
<dbReference type="InterPro" id="IPR036291">
    <property type="entry name" value="NAD(P)-bd_dom_sf"/>
</dbReference>
<dbReference type="InterPro" id="IPR008854">
    <property type="entry name" value="TPMT"/>
</dbReference>
<gene>
    <name evidence="5" type="ORF">PPNO1_LOCUS1448</name>
</gene>
<dbReference type="Pfam" id="PF00106">
    <property type="entry name" value="adh_short"/>
    <property type="match status" value="1"/>
</dbReference>
<keyword evidence="3" id="KW-0949">S-adenosyl-L-methionine</keyword>
<dbReference type="Gene3D" id="3.40.50.720">
    <property type="entry name" value="NAD(P)-binding Rossmann-like Domain"/>
    <property type="match status" value="1"/>
</dbReference>
<keyword evidence="1" id="KW-0489">Methyltransferase</keyword>
<dbReference type="GO" id="GO:0008757">
    <property type="term" value="F:S-adenosylmethionine-dependent methyltransferase activity"/>
    <property type="evidence" value="ECO:0007669"/>
    <property type="project" value="InterPro"/>
</dbReference>
<dbReference type="SUPFAM" id="SSF53335">
    <property type="entry name" value="S-adenosyl-L-methionine-dependent methyltransferases"/>
    <property type="match status" value="1"/>
</dbReference>
<evidence type="ECO:0000256" key="4">
    <source>
        <dbReference type="ARBA" id="ARBA00022857"/>
    </source>
</evidence>
<dbReference type="InterPro" id="IPR029063">
    <property type="entry name" value="SAM-dependent_MTases_sf"/>
</dbReference>
<dbReference type="InterPro" id="IPR052184">
    <property type="entry name" value="SDR_enzymes"/>
</dbReference>
<dbReference type="InterPro" id="IPR020904">
    <property type="entry name" value="Sc_DH/Rdtase_CS"/>
</dbReference>
<dbReference type="PROSITE" id="PS00061">
    <property type="entry name" value="ADH_SHORT"/>
    <property type="match status" value="1"/>
</dbReference>
<keyword evidence="6" id="KW-1185">Reference proteome</keyword>
<comment type="caution">
    <text evidence="5">The sequence shown here is derived from an EMBL/GenBank/DDBJ whole genome shotgun (WGS) entry which is preliminary data.</text>
</comment>
<name>A0A9P1GVY3_9PEZI</name>
<protein>
    <submittedName>
        <fullName evidence="5">Uncharacterized protein</fullName>
    </submittedName>
</protein>
<dbReference type="EMBL" id="CALLCH030000002">
    <property type="protein sequence ID" value="CAI4211671.1"/>
    <property type="molecule type" value="Genomic_DNA"/>
</dbReference>
<dbReference type="PRINTS" id="PR00081">
    <property type="entry name" value="GDHRDH"/>
</dbReference>
<organism evidence="5 6">
    <name type="scientific">Parascedosporium putredinis</name>
    <dbReference type="NCBI Taxonomy" id="1442378"/>
    <lineage>
        <taxon>Eukaryota</taxon>
        <taxon>Fungi</taxon>
        <taxon>Dikarya</taxon>
        <taxon>Ascomycota</taxon>
        <taxon>Pezizomycotina</taxon>
        <taxon>Sordariomycetes</taxon>
        <taxon>Hypocreomycetidae</taxon>
        <taxon>Microascales</taxon>
        <taxon>Microascaceae</taxon>
        <taxon>Parascedosporium</taxon>
    </lineage>
</organism>
<dbReference type="SUPFAM" id="SSF51735">
    <property type="entry name" value="NAD(P)-binding Rossmann-fold domains"/>
    <property type="match status" value="1"/>
</dbReference>
<accession>A0A9P1GVY3</accession>
<evidence type="ECO:0000256" key="3">
    <source>
        <dbReference type="ARBA" id="ARBA00022691"/>
    </source>
</evidence>
<dbReference type="PROSITE" id="PS51585">
    <property type="entry name" value="SAM_MT_TPMT"/>
    <property type="match status" value="1"/>
</dbReference>
<dbReference type="CDD" id="cd02440">
    <property type="entry name" value="AdoMet_MTases"/>
    <property type="match status" value="1"/>
</dbReference>
<evidence type="ECO:0000256" key="1">
    <source>
        <dbReference type="ARBA" id="ARBA00022603"/>
    </source>
</evidence>
<dbReference type="GO" id="GO:0032259">
    <property type="term" value="P:methylation"/>
    <property type="evidence" value="ECO:0007669"/>
    <property type="project" value="UniProtKB-KW"/>
</dbReference>
<dbReference type="Pfam" id="PF05724">
    <property type="entry name" value="TPMT"/>
    <property type="match status" value="1"/>
</dbReference>